<comment type="caution">
    <text evidence="2">The sequence shown here is derived from an EMBL/GenBank/DDBJ whole genome shotgun (WGS) entry which is preliminary data.</text>
</comment>
<dbReference type="OrthoDB" id="660167at2"/>
<gene>
    <name evidence="2" type="ORF">LX69_01629</name>
</gene>
<evidence type="ECO:0000313" key="2">
    <source>
        <dbReference type="EMBL" id="PZX16815.1"/>
    </source>
</evidence>
<feature type="signal peptide" evidence="1">
    <location>
        <begin position="1"/>
        <end position="20"/>
    </location>
</feature>
<accession>A0A2W7N8T7</accession>
<dbReference type="Proteomes" id="UP000249239">
    <property type="component" value="Unassembled WGS sequence"/>
</dbReference>
<protein>
    <recommendedName>
        <fullName evidence="4">Fimbrillin-like protein</fullName>
    </recommendedName>
</protein>
<evidence type="ECO:0000313" key="3">
    <source>
        <dbReference type="Proteomes" id="UP000249239"/>
    </source>
</evidence>
<sequence length="863" mass="93467">MKTKILSGLLSLTLGFFAISCGNDEDFSVATGNVMTEITTGSADVTANSAVMHGTVKGLEKQSPAAYVVGVKFGTSQDNLSELTGSLDGNTMTVSKTGLTNNTTYYYQAYVTLQGKVTYTGEVKTLVTTNAKVATKETTGGLMKATLGGTITDYPTGKDISCGIVISLSADDEAVRAGLIVANSELSGDFSFEQKGLLPGKTYYYAAYLNLGSGIVYGDVKSFTTTSHDLDVDDDFVDLGLSRKWGKYNLGASKAAEYGGLFAYGDLTGLNNSTNVSDYGQEGDIYLTNFDISHATYSKTTLPTASDFVELFNSCTYVWKTIDDVTGYEFTGPNGNKLFLPAAGSRTGNTISNKEVLGNYLTGSINKGNKDFNQSFTFGNGYADKGVSPRYTALAVRPVSTARKVALQKELMKNTWMIDIDVDGASVEFVGPVYFYGTQNSWATETNYEPVMGAWAWKPTHADTKKICPAKEYGSMKFEDDGKVTVTQIDAEGKETIQTGTYIVDETEKTVTLDIDILTPYTFSTTAGEGLTQIDSKQTKLKILSLTETAMQIAVVRTEDPCLLSINYVTDIVKNGYKAKLTCYGIPNDAADAWSSAMTRIAPIQGNQYTVKFTGQRNAGEVYIIDVENFAKDYPSAVLRVDDIKVDGSSISYDANKFFFGDIEGNGNYRIELFNKWGAGHNDAWNGVKDSPFGTGGEKTEEPVIGFTQSFEVVFTIVSLNGFTAGYTCCDSGWNSSWPDASTPLNLFTNFAPAKNVEYQITFEGSRADGMINLIEMQNLAKAFPKATFTLNKVECDNLEVSFDATKILYGDLEDKGNYRIELYNTFGSSKDNSAFAGETEGKVPALGFTSSTTVSFTVNSLY</sequence>
<dbReference type="AlphaFoldDB" id="A0A2W7N8T7"/>
<proteinExistence type="predicted"/>
<evidence type="ECO:0008006" key="4">
    <source>
        <dbReference type="Google" id="ProtNLM"/>
    </source>
</evidence>
<keyword evidence="1" id="KW-0732">Signal</keyword>
<organism evidence="2 3">
    <name type="scientific">Breznakibacter xylanolyticus</name>
    <dbReference type="NCBI Taxonomy" id="990"/>
    <lineage>
        <taxon>Bacteria</taxon>
        <taxon>Pseudomonadati</taxon>
        <taxon>Bacteroidota</taxon>
        <taxon>Bacteroidia</taxon>
        <taxon>Marinilabiliales</taxon>
        <taxon>Marinilabiliaceae</taxon>
        <taxon>Breznakibacter</taxon>
    </lineage>
</organism>
<dbReference type="EMBL" id="QKZK01000011">
    <property type="protein sequence ID" value="PZX16815.1"/>
    <property type="molecule type" value="Genomic_DNA"/>
</dbReference>
<keyword evidence="3" id="KW-1185">Reference proteome</keyword>
<feature type="chain" id="PRO_5016170398" description="Fimbrillin-like protein" evidence="1">
    <location>
        <begin position="21"/>
        <end position="863"/>
    </location>
</feature>
<name>A0A2W7N8T7_9BACT</name>
<dbReference type="RefSeq" id="WP_146260682.1">
    <property type="nucleotide sequence ID" value="NZ_QKZK01000011.1"/>
</dbReference>
<dbReference type="PROSITE" id="PS51257">
    <property type="entry name" value="PROKAR_LIPOPROTEIN"/>
    <property type="match status" value="1"/>
</dbReference>
<evidence type="ECO:0000256" key="1">
    <source>
        <dbReference type="SAM" id="SignalP"/>
    </source>
</evidence>
<reference evidence="2 3" key="1">
    <citation type="submission" date="2018-06" db="EMBL/GenBank/DDBJ databases">
        <title>Genomic Encyclopedia of Archaeal and Bacterial Type Strains, Phase II (KMG-II): from individual species to whole genera.</title>
        <authorList>
            <person name="Goeker M."/>
        </authorList>
    </citation>
    <scope>NUCLEOTIDE SEQUENCE [LARGE SCALE GENOMIC DNA]</scope>
    <source>
        <strain evidence="2 3">DSM 6779</strain>
    </source>
</reference>